<keyword evidence="3" id="KW-1185">Reference proteome</keyword>
<gene>
    <name evidence="2" type="ORF">BCUN_0609</name>
</gene>
<evidence type="ECO:0000313" key="2">
    <source>
        <dbReference type="EMBL" id="KFI66105.1"/>
    </source>
</evidence>
<accession>A0A087B505</accession>
<dbReference type="Proteomes" id="UP000029067">
    <property type="component" value="Unassembled WGS sequence"/>
</dbReference>
<sequence length="120" mass="12770">MSLESFTPVNTTPAPPAPSASSPLCPQCGQPMNGPVRTNLLGMDGNGATYECATCAWTRCEHADWPVPHWSLDLDQQALNALKGADLGNAPAAIAYVTGYKQAWNAALTLTQNIEERLNT</sequence>
<organism evidence="2 3">
    <name type="scientific">Bifidobacterium cuniculi</name>
    <dbReference type="NCBI Taxonomy" id="1688"/>
    <lineage>
        <taxon>Bacteria</taxon>
        <taxon>Bacillati</taxon>
        <taxon>Actinomycetota</taxon>
        <taxon>Actinomycetes</taxon>
        <taxon>Bifidobacteriales</taxon>
        <taxon>Bifidobacteriaceae</taxon>
        <taxon>Bifidobacterium</taxon>
    </lineage>
</organism>
<name>A0A087B505_9BIFI</name>
<feature type="compositionally biased region" description="Polar residues" evidence="1">
    <location>
        <begin position="1"/>
        <end position="12"/>
    </location>
</feature>
<dbReference type="AlphaFoldDB" id="A0A087B505"/>
<protein>
    <submittedName>
        <fullName evidence="2">Uncharacterized protein</fullName>
    </submittedName>
</protein>
<evidence type="ECO:0000256" key="1">
    <source>
        <dbReference type="SAM" id="MobiDB-lite"/>
    </source>
</evidence>
<comment type="caution">
    <text evidence="2">The sequence shown here is derived from an EMBL/GenBank/DDBJ whole genome shotgun (WGS) entry which is preliminary data.</text>
</comment>
<evidence type="ECO:0000313" key="3">
    <source>
        <dbReference type="Proteomes" id="UP000029067"/>
    </source>
</evidence>
<reference evidence="2 3" key="1">
    <citation type="submission" date="2014-03" db="EMBL/GenBank/DDBJ databases">
        <title>Genomics of Bifidobacteria.</title>
        <authorList>
            <person name="Ventura M."/>
            <person name="Milani C."/>
            <person name="Lugli G.A."/>
        </authorList>
    </citation>
    <scope>NUCLEOTIDE SEQUENCE [LARGE SCALE GENOMIC DNA]</scope>
    <source>
        <strain evidence="2 3">LMG 10738</strain>
    </source>
</reference>
<feature type="region of interest" description="Disordered" evidence="1">
    <location>
        <begin position="1"/>
        <end position="26"/>
    </location>
</feature>
<dbReference type="EMBL" id="JGYV01000001">
    <property type="protein sequence ID" value="KFI66105.1"/>
    <property type="molecule type" value="Genomic_DNA"/>
</dbReference>
<dbReference type="STRING" id="1688.BCUN_0609"/>
<proteinExistence type="predicted"/>